<reference evidence="2" key="1">
    <citation type="submission" date="2018-03" db="EMBL/GenBank/DDBJ databases">
        <title>Ecological and genomic features of two cosmopolitan and abundant freshwater picocyanobacteria.</title>
        <authorList>
            <person name="Cabello-Yeves P.J."/>
            <person name="Picazo A."/>
            <person name="Camacho A."/>
            <person name="Callieri C."/>
            <person name="Rosselli R."/>
            <person name="Roda-Garcia J."/>
            <person name="Coutinho F.H."/>
            <person name="Rodriguez-Valera F."/>
        </authorList>
    </citation>
    <scope>NUCLEOTIDE SEQUENCE [LARGE SCALE GENOMIC DNA]</scope>
    <source>
        <strain evidence="2">Tous</strain>
    </source>
</reference>
<accession>A0A2P7EER9</accession>
<dbReference type="InterPro" id="IPR021420">
    <property type="entry name" value="DUF3067"/>
</dbReference>
<dbReference type="Gene3D" id="3.30.428.40">
    <property type="entry name" value="Protein of unknown function DUF3067"/>
    <property type="match status" value="1"/>
</dbReference>
<name>A0A2P7EER9_9SYNE</name>
<dbReference type="Proteomes" id="UP000240206">
    <property type="component" value="Unassembled WGS sequence"/>
</dbReference>
<dbReference type="AlphaFoldDB" id="A0A2P7EER9"/>
<comment type="caution">
    <text evidence="1">The sequence shown here is derived from an EMBL/GenBank/DDBJ whole genome shotgun (WGS) entry which is preliminary data.</text>
</comment>
<evidence type="ECO:0000313" key="1">
    <source>
        <dbReference type="EMBL" id="PSI01727.1"/>
    </source>
</evidence>
<gene>
    <name evidence="1" type="ORF">C7K08_06450</name>
</gene>
<dbReference type="PANTHER" id="PTHR35126:SF1">
    <property type="entry name" value="DUF3067 DOMAIN-CONTAINING PROTEIN"/>
    <property type="match status" value="1"/>
</dbReference>
<protein>
    <submittedName>
        <fullName evidence="1">DUF3067 domain-containing protein</fullName>
    </submittedName>
</protein>
<organism evidence="1 2">
    <name type="scientific">Synechococcus lacustris str. Tous</name>
    <dbReference type="NCBI Taxonomy" id="1910958"/>
    <lineage>
        <taxon>Bacteria</taxon>
        <taxon>Bacillati</taxon>
        <taxon>Cyanobacteriota</taxon>
        <taxon>Cyanophyceae</taxon>
        <taxon>Synechococcales</taxon>
        <taxon>Synechococcaceae</taxon>
        <taxon>Synechococcus</taxon>
    </lineage>
</organism>
<dbReference type="Pfam" id="PF11267">
    <property type="entry name" value="DUF3067"/>
    <property type="match status" value="1"/>
</dbReference>
<dbReference type="RefSeq" id="WP_106499824.1">
    <property type="nucleotide sequence ID" value="NZ_PXVC01000021.1"/>
</dbReference>
<dbReference type="PANTHER" id="PTHR35126">
    <property type="entry name" value="SLR0598 PROTEIN"/>
    <property type="match status" value="1"/>
</dbReference>
<proteinExistence type="predicted"/>
<evidence type="ECO:0000313" key="2">
    <source>
        <dbReference type="Proteomes" id="UP000240206"/>
    </source>
</evidence>
<sequence>MNLALRHAVALLHHQAVPLSAEELIAILQSRWGVSYHLQFHRRAGRLYFQVMWGYLEQQSFPLDAAEYQLHLGQLAEQLNGLGVADQVRQWLLNNRDKPRLGKALSFPLPDQGRLSEFLL</sequence>
<dbReference type="EMBL" id="PXVC01000021">
    <property type="protein sequence ID" value="PSI01727.1"/>
    <property type="molecule type" value="Genomic_DNA"/>
</dbReference>
<dbReference type="STRING" id="1910958.BTM30_06620"/>
<keyword evidence="2" id="KW-1185">Reference proteome</keyword>